<organism evidence="2 3">
    <name type="scientific">Liparis tanakae</name>
    <name type="common">Tanaka's snailfish</name>
    <dbReference type="NCBI Taxonomy" id="230148"/>
    <lineage>
        <taxon>Eukaryota</taxon>
        <taxon>Metazoa</taxon>
        <taxon>Chordata</taxon>
        <taxon>Craniata</taxon>
        <taxon>Vertebrata</taxon>
        <taxon>Euteleostomi</taxon>
        <taxon>Actinopterygii</taxon>
        <taxon>Neopterygii</taxon>
        <taxon>Teleostei</taxon>
        <taxon>Neoteleostei</taxon>
        <taxon>Acanthomorphata</taxon>
        <taxon>Eupercaria</taxon>
        <taxon>Perciformes</taxon>
        <taxon>Cottioidei</taxon>
        <taxon>Cottales</taxon>
        <taxon>Liparidae</taxon>
        <taxon>Liparis</taxon>
    </lineage>
</organism>
<keyword evidence="3" id="KW-1185">Reference proteome</keyword>
<proteinExistence type="predicted"/>
<evidence type="ECO:0000313" key="2">
    <source>
        <dbReference type="EMBL" id="TNN36372.1"/>
    </source>
</evidence>
<accession>A0A4Z2F7T0</accession>
<dbReference type="Proteomes" id="UP000314294">
    <property type="component" value="Unassembled WGS sequence"/>
</dbReference>
<dbReference type="EMBL" id="SRLO01001626">
    <property type="protein sequence ID" value="TNN36372.1"/>
    <property type="molecule type" value="Genomic_DNA"/>
</dbReference>
<sequence length="65" mass="7087">MHQSTGQPDNGIVRLVPRPRPNSDPTPLPPPIHHERMVGGELVAADEGGYEISHLSMHKESRISG</sequence>
<evidence type="ECO:0000313" key="3">
    <source>
        <dbReference type="Proteomes" id="UP000314294"/>
    </source>
</evidence>
<name>A0A4Z2F7T0_9TELE</name>
<comment type="caution">
    <text evidence="2">The sequence shown here is derived from an EMBL/GenBank/DDBJ whole genome shotgun (WGS) entry which is preliminary data.</text>
</comment>
<gene>
    <name evidence="2" type="ORF">EYF80_053456</name>
</gene>
<reference evidence="2 3" key="1">
    <citation type="submission" date="2019-03" db="EMBL/GenBank/DDBJ databases">
        <title>First draft genome of Liparis tanakae, snailfish: a comprehensive survey of snailfish specific genes.</title>
        <authorList>
            <person name="Kim W."/>
            <person name="Song I."/>
            <person name="Jeong J.-H."/>
            <person name="Kim D."/>
            <person name="Kim S."/>
            <person name="Ryu S."/>
            <person name="Song J.Y."/>
            <person name="Lee S.K."/>
        </authorList>
    </citation>
    <scope>NUCLEOTIDE SEQUENCE [LARGE SCALE GENOMIC DNA]</scope>
    <source>
        <tissue evidence="2">Muscle</tissue>
    </source>
</reference>
<dbReference type="AlphaFoldDB" id="A0A4Z2F7T0"/>
<feature type="compositionally biased region" description="Pro residues" evidence="1">
    <location>
        <begin position="18"/>
        <end position="31"/>
    </location>
</feature>
<evidence type="ECO:0000256" key="1">
    <source>
        <dbReference type="SAM" id="MobiDB-lite"/>
    </source>
</evidence>
<protein>
    <submittedName>
        <fullName evidence="2">Uncharacterized protein</fullName>
    </submittedName>
</protein>
<feature type="region of interest" description="Disordered" evidence="1">
    <location>
        <begin position="1"/>
        <end position="34"/>
    </location>
</feature>